<evidence type="ECO:0000256" key="5">
    <source>
        <dbReference type="ARBA" id="ARBA00023242"/>
    </source>
</evidence>
<dbReference type="GO" id="GO:0005634">
    <property type="term" value="C:nucleus"/>
    <property type="evidence" value="ECO:0007669"/>
    <property type="project" value="UniProtKB-SubCell"/>
</dbReference>
<dbReference type="InterPro" id="IPR040223">
    <property type="entry name" value="PAR_bZIP"/>
</dbReference>
<gene>
    <name evidence="7" type="ORF">PGT21_018249</name>
</gene>
<keyword evidence="4" id="KW-0804">Transcription</keyword>
<evidence type="ECO:0000256" key="3">
    <source>
        <dbReference type="ARBA" id="ARBA00023125"/>
    </source>
</evidence>
<dbReference type="InterPro" id="IPR032675">
    <property type="entry name" value="LRR_dom_sf"/>
</dbReference>
<dbReference type="EMBL" id="VSWC01000027">
    <property type="protein sequence ID" value="KAA1110329.1"/>
    <property type="molecule type" value="Genomic_DNA"/>
</dbReference>
<comment type="caution">
    <text evidence="7">The sequence shown here is derived from an EMBL/GenBank/DDBJ whole genome shotgun (WGS) entry which is preliminary data.</text>
</comment>
<dbReference type="Gene3D" id="3.80.10.10">
    <property type="entry name" value="Ribonuclease Inhibitor"/>
    <property type="match status" value="1"/>
</dbReference>
<proteinExistence type="predicted"/>
<evidence type="ECO:0000256" key="2">
    <source>
        <dbReference type="ARBA" id="ARBA00023015"/>
    </source>
</evidence>
<evidence type="ECO:0000256" key="6">
    <source>
        <dbReference type="SAM" id="MobiDB-lite"/>
    </source>
</evidence>
<dbReference type="PANTHER" id="PTHR11988:SF27">
    <property type="entry name" value="GH27708P"/>
    <property type="match status" value="1"/>
</dbReference>
<keyword evidence="2" id="KW-0805">Transcription regulation</keyword>
<protein>
    <submittedName>
        <fullName evidence="7">Uncharacterized protein</fullName>
    </submittedName>
</protein>
<dbReference type="AlphaFoldDB" id="A0A5B0QB30"/>
<keyword evidence="8" id="KW-1185">Reference proteome</keyword>
<evidence type="ECO:0000313" key="7">
    <source>
        <dbReference type="EMBL" id="KAA1110329.1"/>
    </source>
</evidence>
<dbReference type="SUPFAM" id="SSF52047">
    <property type="entry name" value="RNI-like"/>
    <property type="match status" value="1"/>
</dbReference>
<dbReference type="GO" id="GO:0000981">
    <property type="term" value="F:DNA-binding transcription factor activity, RNA polymerase II-specific"/>
    <property type="evidence" value="ECO:0007669"/>
    <property type="project" value="TreeGrafter"/>
</dbReference>
<sequence>MAKLTDLPAELVERIANYLIDQSYADSNAHHHDLDHNGIGEFQQNPRPHLDNKDALTGASDHQFSYSNPVYHKETTVNIKPSEYQVTQVSWPGGLPFNPLVSLSLVNRTFRRCAQEMLFKNVGLNQQRASLFHQALTRPSLEDEAKLYRGSMVNYEGGKPDSGNVQIAQPFGIDCPRLNKLARFVRSLQFTWSGPCSMGEGGGSLICDIIRSCPLLENIAISNTFYMCCKEPILEALASRPLIKEFVILGQDRSPTDTVVFRWILDEVFDRLFSKWDKLETIELVGLSRQSNQITQTIPQPITVLNRALKTIILNDPKLNESELSWILKGSMESLLTLKIINPSSELDRPGLFRILKGCTSPNLEVLTIDVDAAWQSIERDAEGSDDPAENWALMDLVFKSSSALRNLKSLSITGPLVGSGFFNLLPDSLVKLAWDECWELRSDMLAQVLSSSRQPVWLPNLKCLSARDYNRWHCRDRRAIEEALQARGVCFHPICGDFDGSQCDDDGPIVDPMRNVMASLYW</sequence>
<name>A0A5B0QB30_PUCGR</name>
<feature type="region of interest" description="Disordered" evidence="6">
    <location>
        <begin position="36"/>
        <end position="57"/>
    </location>
</feature>
<evidence type="ECO:0000256" key="1">
    <source>
        <dbReference type="ARBA" id="ARBA00004123"/>
    </source>
</evidence>
<accession>A0A5B0QB30</accession>
<dbReference type="PANTHER" id="PTHR11988">
    <property type="entry name" value="THYROTROPH EMBRYONIC FACTOR RELATED"/>
    <property type="match status" value="1"/>
</dbReference>
<dbReference type="OrthoDB" id="2496846at2759"/>
<keyword evidence="5" id="KW-0539">Nucleus</keyword>
<evidence type="ECO:0000313" key="8">
    <source>
        <dbReference type="Proteomes" id="UP000324748"/>
    </source>
</evidence>
<evidence type="ECO:0000256" key="4">
    <source>
        <dbReference type="ARBA" id="ARBA00023163"/>
    </source>
</evidence>
<comment type="subcellular location">
    <subcellularLocation>
        <location evidence="1">Nucleus</location>
    </subcellularLocation>
</comment>
<dbReference type="GO" id="GO:0000978">
    <property type="term" value="F:RNA polymerase II cis-regulatory region sequence-specific DNA binding"/>
    <property type="evidence" value="ECO:0007669"/>
    <property type="project" value="TreeGrafter"/>
</dbReference>
<keyword evidence="3" id="KW-0238">DNA-binding</keyword>
<reference evidence="7 8" key="1">
    <citation type="submission" date="2019-05" db="EMBL/GenBank/DDBJ databases">
        <title>Emergence of the Ug99 lineage of the wheat stem rust pathogen through somatic hybridization.</title>
        <authorList>
            <person name="Li F."/>
            <person name="Upadhyaya N.M."/>
            <person name="Sperschneider J."/>
            <person name="Matny O."/>
            <person name="Nguyen-Phuc H."/>
            <person name="Mago R."/>
            <person name="Raley C."/>
            <person name="Miller M.E."/>
            <person name="Silverstein K.A.T."/>
            <person name="Henningsen E."/>
            <person name="Hirsch C.D."/>
            <person name="Visser B."/>
            <person name="Pretorius Z.A."/>
            <person name="Steffenson B.J."/>
            <person name="Schwessinger B."/>
            <person name="Dodds P.N."/>
            <person name="Figueroa M."/>
        </authorList>
    </citation>
    <scope>NUCLEOTIDE SEQUENCE [LARGE SCALE GENOMIC DNA]</scope>
    <source>
        <strain evidence="7">21-0</strain>
    </source>
</reference>
<dbReference type="Proteomes" id="UP000324748">
    <property type="component" value="Unassembled WGS sequence"/>
</dbReference>
<organism evidence="7 8">
    <name type="scientific">Puccinia graminis f. sp. tritici</name>
    <dbReference type="NCBI Taxonomy" id="56615"/>
    <lineage>
        <taxon>Eukaryota</taxon>
        <taxon>Fungi</taxon>
        <taxon>Dikarya</taxon>
        <taxon>Basidiomycota</taxon>
        <taxon>Pucciniomycotina</taxon>
        <taxon>Pucciniomycetes</taxon>
        <taxon>Pucciniales</taxon>
        <taxon>Pucciniaceae</taxon>
        <taxon>Puccinia</taxon>
    </lineage>
</organism>